<evidence type="ECO:0000256" key="1">
    <source>
        <dbReference type="ARBA" id="ARBA00007365"/>
    </source>
</evidence>
<dbReference type="InterPro" id="IPR002130">
    <property type="entry name" value="Cyclophilin-type_PPIase_dom"/>
</dbReference>
<evidence type="ECO:0000256" key="4">
    <source>
        <dbReference type="RuleBase" id="RU363019"/>
    </source>
</evidence>
<keyword evidence="8" id="KW-1185">Reference proteome</keyword>
<dbReference type="AlphaFoldDB" id="A0A1I6MG96"/>
<evidence type="ECO:0000256" key="5">
    <source>
        <dbReference type="SAM" id="MobiDB-lite"/>
    </source>
</evidence>
<comment type="catalytic activity">
    <reaction evidence="4">
        <text>[protein]-peptidylproline (omega=180) = [protein]-peptidylproline (omega=0)</text>
        <dbReference type="Rhea" id="RHEA:16237"/>
        <dbReference type="Rhea" id="RHEA-COMP:10747"/>
        <dbReference type="Rhea" id="RHEA-COMP:10748"/>
        <dbReference type="ChEBI" id="CHEBI:83833"/>
        <dbReference type="ChEBI" id="CHEBI:83834"/>
        <dbReference type="EC" id="5.2.1.8"/>
    </reaction>
</comment>
<evidence type="ECO:0000256" key="3">
    <source>
        <dbReference type="ARBA" id="ARBA00023235"/>
    </source>
</evidence>
<dbReference type="GO" id="GO:0003755">
    <property type="term" value="F:peptidyl-prolyl cis-trans isomerase activity"/>
    <property type="evidence" value="ECO:0007669"/>
    <property type="project" value="UniProtKB-UniRule"/>
</dbReference>
<feature type="chain" id="PRO_5011328692" description="Peptidyl-prolyl cis-trans isomerase" evidence="4">
    <location>
        <begin position="26"/>
        <end position="250"/>
    </location>
</feature>
<dbReference type="InterPro" id="IPR029000">
    <property type="entry name" value="Cyclophilin-like_dom_sf"/>
</dbReference>
<feature type="signal peptide" evidence="4">
    <location>
        <begin position="1"/>
        <end position="25"/>
    </location>
</feature>
<evidence type="ECO:0000256" key="2">
    <source>
        <dbReference type="ARBA" id="ARBA00023110"/>
    </source>
</evidence>
<feature type="domain" description="PPIase cyclophilin-type" evidence="6">
    <location>
        <begin position="59"/>
        <end position="221"/>
    </location>
</feature>
<dbReference type="Proteomes" id="UP000199024">
    <property type="component" value="Unassembled WGS sequence"/>
</dbReference>
<dbReference type="InterPro" id="IPR020892">
    <property type="entry name" value="Cyclophilin-type_PPIase_CS"/>
</dbReference>
<dbReference type="PRINTS" id="PR00153">
    <property type="entry name" value="CSAPPISMRASE"/>
</dbReference>
<feature type="compositionally biased region" description="Pro residues" evidence="5">
    <location>
        <begin position="227"/>
        <end position="250"/>
    </location>
</feature>
<reference evidence="7 8" key="1">
    <citation type="submission" date="2016-10" db="EMBL/GenBank/DDBJ databases">
        <authorList>
            <person name="de Groot N.N."/>
        </authorList>
    </citation>
    <scope>NUCLEOTIDE SEQUENCE [LARGE SCALE GENOMIC DNA]</scope>
    <source>
        <strain evidence="7 8">DSM 21001</strain>
    </source>
</reference>
<dbReference type="CDD" id="cd00317">
    <property type="entry name" value="cyclophilin"/>
    <property type="match status" value="1"/>
</dbReference>
<proteinExistence type="inferred from homology"/>
<keyword evidence="4" id="KW-0732">Signal</keyword>
<dbReference type="PANTHER" id="PTHR45625">
    <property type="entry name" value="PEPTIDYL-PROLYL CIS-TRANS ISOMERASE-RELATED"/>
    <property type="match status" value="1"/>
</dbReference>
<sequence length="250" mass="26805">MTVRASMTFRLLAALSLASAVSAFSQEKPAPAPANDLPDAPSPTEHVGPPVVPNGPTVVFDTTMGRMTCKFYAREAPLTVSNFIGLATGTKEWIEEETEQKKHTKFFDGTTFHRVIPDFMIQGGDPQATGMGGPGYYFRDEIDPGLNFDVPGRLAMANAGPGTNGSQFFITEVPTPQLNGKHTIFGQCDDDAVQVEKAIARVERNADDKPRVPVVINKVTIVGEGQPLPPLPPQPAAPPQKPAMPPPLPH</sequence>
<dbReference type="EC" id="5.2.1.8" evidence="4"/>
<dbReference type="InterPro" id="IPR044666">
    <property type="entry name" value="Cyclophilin_A-like"/>
</dbReference>
<keyword evidence="2 4" id="KW-0697">Rotamase</keyword>
<dbReference type="EMBL" id="FOZL01000001">
    <property type="protein sequence ID" value="SFS14652.1"/>
    <property type="molecule type" value="Genomic_DNA"/>
</dbReference>
<feature type="region of interest" description="Disordered" evidence="5">
    <location>
        <begin position="223"/>
        <end position="250"/>
    </location>
</feature>
<dbReference type="Gene3D" id="2.40.100.10">
    <property type="entry name" value="Cyclophilin-like"/>
    <property type="match status" value="1"/>
</dbReference>
<evidence type="ECO:0000259" key="6">
    <source>
        <dbReference type="PROSITE" id="PS50072"/>
    </source>
</evidence>
<organism evidence="7 8">
    <name type="scientific">Granulicella pectinivorans</name>
    <dbReference type="NCBI Taxonomy" id="474950"/>
    <lineage>
        <taxon>Bacteria</taxon>
        <taxon>Pseudomonadati</taxon>
        <taxon>Acidobacteriota</taxon>
        <taxon>Terriglobia</taxon>
        <taxon>Terriglobales</taxon>
        <taxon>Acidobacteriaceae</taxon>
        <taxon>Granulicella</taxon>
    </lineage>
</organism>
<feature type="compositionally biased region" description="Low complexity" evidence="5">
    <location>
        <begin position="33"/>
        <end position="54"/>
    </location>
</feature>
<dbReference type="RefSeq" id="WP_245781853.1">
    <property type="nucleotide sequence ID" value="NZ_FOZL01000001.1"/>
</dbReference>
<dbReference type="Pfam" id="PF00160">
    <property type="entry name" value="Pro_isomerase"/>
    <property type="match status" value="1"/>
</dbReference>
<keyword evidence="3 4" id="KW-0413">Isomerase</keyword>
<dbReference type="PANTHER" id="PTHR45625:SF4">
    <property type="entry name" value="PEPTIDYLPROLYL ISOMERASE DOMAIN AND WD REPEAT-CONTAINING PROTEIN 1"/>
    <property type="match status" value="1"/>
</dbReference>
<name>A0A1I6MG96_9BACT</name>
<dbReference type="PROSITE" id="PS00170">
    <property type="entry name" value="CSA_PPIASE_1"/>
    <property type="match status" value="1"/>
</dbReference>
<dbReference type="PROSITE" id="PS50072">
    <property type="entry name" value="CSA_PPIASE_2"/>
    <property type="match status" value="1"/>
</dbReference>
<comment type="similarity">
    <text evidence="1 4">Belongs to the cyclophilin-type PPIase family.</text>
</comment>
<gene>
    <name evidence="7" type="ORF">SAMN05421771_2574</name>
</gene>
<evidence type="ECO:0000313" key="8">
    <source>
        <dbReference type="Proteomes" id="UP000199024"/>
    </source>
</evidence>
<comment type="function">
    <text evidence="4">PPIases accelerate the folding of proteins. It catalyzes the cis-trans isomerization of proline imidic peptide bonds in oligopeptides.</text>
</comment>
<dbReference type="GO" id="GO:0006457">
    <property type="term" value="P:protein folding"/>
    <property type="evidence" value="ECO:0007669"/>
    <property type="project" value="InterPro"/>
</dbReference>
<dbReference type="SUPFAM" id="SSF50891">
    <property type="entry name" value="Cyclophilin-like"/>
    <property type="match status" value="1"/>
</dbReference>
<dbReference type="STRING" id="474950.SAMN05421771_2574"/>
<evidence type="ECO:0000313" key="7">
    <source>
        <dbReference type="EMBL" id="SFS14652.1"/>
    </source>
</evidence>
<accession>A0A1I6MG96</accession>
<protein>
    <recommendedName>
        <fullName evidence="4">Peptidyl-prolyl cis-trans isomerase</fullName>
        <shortName evidence="4">PPIase</shortName>
        <ecNumber evidence="4">5.2.1.8</ecNumber>
    </recommendedName>
</protein>
<feature type="region of interest" description="Disordered" evidence="5">
    <location>
        <begin position="28"/>
        <end position="54"/>
    </location>
</feature>